<reference evidence="2 3" key="1">
    <citation type="submission" date="2019-03" db="EMBL/GenBank/DDBJ databases">
        <title>Genomic Encyclopedia of Archaeal and Bacterial Type Strains, Phase II (KMG-II): from individual species to whole genera.</title>
        <authorList>
            <person name="Goeker M."/>
        </authorList>
    </citation>
    <scope>NUCLEOTIDE SEQUENCE [LARGE SCALE GENOMIC DNA]</scope>
    <source>
        <strain evidence="2 3">DSM 18435</strain>
    </source>
</reference>
<accession>A0A4R6TLW9</accession>
<dbReference type="PANTHER" id="PTHR46520:SF1">
    <property type="entry name" value="SERINE BETA-LACTAMASE-LIKE PROTEIN LACTB, MITOCHONDRIAL"/>
    <property type="match status" value="1"/>
</dbReference>
<evidence type="ECO:0000313" key="3">
    <source>
        <dbReference type="Proteomes" id="UP000295468"/>
    </source>
</evidence>
<keyword evidence="3" id="KW-1185">Reference proteome</keyword>
<dbReference type="GO" id="GO:0019216">
    <property type="term" value="P:regulation of lipid metabolic process"/>
    <property type="evidence" value="ECO:0007669"/>
    <property type="project" value="TreeGrafter"/>
</dbReference>
<dbReference type="Gene3D" id="3.40.710.10">
    <property type="entry name" value="DD-peptidase/beta-lactamase superfamily"/>
    <property type="match status" value="1"/>
</dbReference>
<dbReference type="InterPro" id="IPR052794">
    <property type="entry name" value="Mito_Ser_Protease_LACTB"/>
</dbReference>
<dbReference type="RefSeq" id="WP_133643536.1">
    <property type="nucleotide sequence ID" value="NZ_SNYI01000002.1"/>
</dbReference>
<dbReference type="OrthoDB" id="9793489at2"/>
<sequence>MEKVQLFEALARDGKLPGMAVKVLQDGATMLEAGFGLADIDSATPVNPARTVFRVASISKPIAATALLKLVGEGKIGLDDSLYKYLPAYPPKQFDFTIRQLASHTAGIRTYKGKEYALDKPYSIAEGLQVFQDDPLEFEPGKGYLYNSFDWVLLSRVMEVVSGIPFRDYVSREVLEPLGMVHTCPEIPGHLPEHTATFYTRNFSGFRKAVPVDNRYKLAGGGYLSTVGDIARLGEAYRTGQLEYSGLQTEFLTSDTIDGKPTYYGLGWEVSRDSEGRDFYGHTGNSVGAYSLFRVYPEERVVVVILVNCTNPGVENHLESGINAIFREISPLA</sequence>
<dbReference type="InterPro" id="IPR012338">
    <property type="entry name" value="Beta-lactam/transpept-like"/>
</dbReference>
<dbReference type="PANTHER" id="PTHR46520">
    <property type="entry name" value="SERINE BETA-LACTAMASE-LIKE PROTEIN LACTB, MITOCHONDRIAL"/>
    <property type="match status" value="1"/>
</dbReference>
<dbReference type="AlphaFoldDB" id="A0A4R6TLW9"/>
<dbReference type="SUPFAM" id="SSF56601">
    <property type="entry name" value="beta-lactamase/transpeptidase-like"/>
    <property type="match status" value="1"/>
</dbReference>
<dbReference type="EMBL" id="SNYI01000002">
    <property type="protein sequence ID" value="TDQ30645.1"/>
    <property type="molecule type" value="Genomic_DNA"/>
</dbReference>
<protein>
    <submittedName>
        <fullName evidence="2">CubicO group peptidase (Beta-lactamase class C family)</fullName>
    </submittedName>
</protein>
<organism evidence="2 3">
    <name type="scientific">Zeaxanthinibacter enoshimensis</name>
    <dbReference type="NCBI Taxonomy" id="392009"/>
    <lineage>
        <taxon>Bacteria</taxon>
        <taxon>Pseudomonadati</taxon>
        <taxon>Bacteroidota</taxon>
        <taxon>Flavobacteriia</taxon>
        <taxon>Flavobacteriales</taxon>
        <taxon>Flavobacteriaceae</taxon>
        <taxon>Zeaxanthinibacter</taxon>
    </lineage>
</organism>
<feature type="domain" description="Beta-lactamase-related" evidence="1">
    <location>
        <begin position="5"/>
        <end position="315"/>
    </location>
</feature>
<dbReference type="GO" id="GO:0006508">
    <property type="term" value="P:proteolysis"/>
    <property type="evidence" value="ECO:0007669"/>
    <property type="project" value="TreeGrafter"/>
</dbReference>
<gene>
    <name evidence="2" type="ORF">CLV82_1332</name>
</gene>
<dbReference type="Pfam" id="PF00144">
    <property type="entry name" value="Beta-lactamase"/>
    <property type="match status" value="1"/>
</dbReference>
<name>A0A4R6TLW9_9FLAO</name>
<evidence type="ECO:0000313" key="2">
    <source>
        <dbReference type="EMBL" id="TDQ30645.1"/>
    </source>
</evidence>
<proteinExistence type="predicted"/>
<dbReference type="InterPro" id="IPR001466">
    <property type="entry name" value="Beta-lactam-related"/>
</dbReference>
<comment type="caution">
    <text evidence="2">The sequence shown here is derived from an EMBL/GenBank/DDBJ whole genome shotgun (WGS) entry which is preliminary data.</text>
</comment>
<dbReference type="Proteomes" id="UP000295468">
    <property type="component" value="Unassembled WGS sequence"/>
</dbReference>
<evidence type="ECO:0000259" key="1">
    <source>
        <dbReference type="Pfam" id="PF00144"/>
    </source>
</evidence>
<dbReference type="GO" id="GO:0008233">
    <property type="term" value="F:peptidase activity"/>
    <property type="evidence" value="ECO:0007669"/>
    <property type="project" value="TreeGrafter"/>
</dbReference>